<dbReference type="InterPro" id="IPR007325">
    <property type="entry name" value="KFase/CYL"/>
</dbReference>
<dbReference type="Proteomes" id="UP000184608">
    <property type="component" value="Unassembled WGS sequence"/>
</dbReference>
<gene>
    <name evidence="1" type="primary">kynB_2</name>
    <name evidence="1" type="ORF">VA7868_04032</name>
</gene>
<name>A0A1M6CJI9_9VIBR</name>
<dbReference type="GO" id="GO:0004061">
    <property type="term" value="F:arylformamidase activity"/>
    <property type="evidence" value="ECO:0007669"/>
    <property type="project" value="UniProtKB-EC"/>
</dbReference>
<dbReference type="STRING" id="1216006.VA7868_04032"/>
<proteinExistence type="predicted"/>
<dbReference type="RefSeq" id="WP_073605637.1">
    <property type="nucleotide sequence ID" value="NZ_FQXZ01000045.1"/>
</dbReference>
<dbReference type="OrthoDB" id="7067800at2"/>
<dbReference type="EC" id="3.5.1.9" evidence="1"/>
<evidence type="ECO:0000313" key="1">
    <source>
        <dbReference type="EMBL" id="SHI61139.1"/>
    </source>
</evidence>
<dbReference type="Pfam" id="PF04199">
    <property type="entry name" value="Cyclase"/>
    <property type="match status" value="1"/>
</dbReference>
<dbReference type="Gene3D" id="3.50.30.50">
    <property type="entry name" value="Putative cyclase"/>
    <property type="match status" value="1"/>
</dbReference>
<dbReference type="GO" id="GO:0019441">
    <property type="term" value="P:L-tryptophan catabolic process to kynurenine"/>
    <property type="evidence" value="ECO:0007669"/>
    <property type="project" value="InterPro"/>
</dbReference>
<dbReference type="InterPro" id="IPR037175">
    <property type="entry name" value="KFase_sf"/>
</dbReference>
<reference evidence="1 2" key="1">
    <citation type="submission" date="2016-11" db="EMBL/GenBank/DDBJ databases">
        <authorList>
            <person name="Jaros S."/>
            <person name="Januszkiewicz K."/>
            <person name="Wedrychowicz H."/>
        </authorList>
    </citation>
    <scope>NUCLEOTIDE SEQUENCE [LARGE SCALE GENOMIC DNA]</scope>
    <source>
        <strain evidence="1 2">CECT 7868</strain>
    </source>
</reference>
<organism evidence="1 2">
    <name type="scientific">Vibrio aerogenes CECT 7868</name>
    <dbReference type="NCBI Taxonomy" id="1216006"/>
    <lineage>
        <taxon>Bacteria</taxon>
        <taxon>Pseudomonadati</taxon>
        <taxon>Pseudomonadota</taxon>
        <taxon>Gammaproteobacteria</taxon>
        <taxon>Vibrionales</taxon>
        <taxon>Vibrionaceae</taxon>
        <taxon>Vibrio</taxon>
    </lineage>
</organism>
<accession>A0A1M6CJI9</accession>
<sequence>MSKPVETIPSPKRRIVDLSVSLSNNPYTDPPPLLPKIKYSDHQQGLSGLLSIFPGLEADDLPGQEGWAAEDMQLTTHSGTHMDAPWHYASTSGGEPAWGIDEMPLDWCFQDGVKLDFRHLPDGYVVTAQDIQNELDRIRYQLKPLDIVLVNTSAGALYGQPGYLDSGVGIGREGTLFLLEQGIRIVGTDAWSWDAPFSYTRKRFSKDKNPDIVWEGHKAGRDIPYGQMEKLSNLDSLPSYGFMVSCFPYKIEKASAGFVRAVAIFYDHN</sequence>
<protein>
    <submittedName>
        <fullName evidence="1">Kynurenine formamidase</fullName>
        <ecNumber evidence="1">3.5.1.9</ecNumber>
    </submittedName>
</protein>
<keyword evidence="2" id="KW-1185">Reference proteome</keyword>
<dbReference type="EMBL" id="FQXZ01000045">
    <property type="protein sequence ID" value="SHI61139.1"/>
    <property type="molecule type" value="Genomic_DNA"/>
</dbReference>
<keyword evidence="1" id="KW-0378">Hydrolase</keyword>
<dbReference type="PANTHER" id="PTHR43564:SF2">
    <property type="entry name" value="BLR6059 PROTEIN"/>
    <property type="match status" value="1"/>
</dbReference>
<dbReference type="AlphaFoldDB" id="A0A1M6CJI9"/>
<evidence type="ECO:0000313" key="2">
    <source>
        <dbReference type="Proteomes" id="UP000184608"/>
    </source>
</evidence>
<dbReference type="SUPFAM" id="SSF102198">
    <property type="entry name" value="Putative cyclase"/>
    <property type="match status" value="1"/>
</dbReference>
<dbReference type="PANTHER" id="PTHR43564">
    <property type="entry name" value="KYNURENINE FORMAMIDASE-LIKE PROTEIN"/>
    <property type="match status" value="1"/>
</dbReference>